<proteinExistence type="predicted"/>
<dbReference type="AlphaFoldDB" id="H8KQ01"/>
<keyword evidence="2" id="KW-1185">Reference proteome</keyword>
<organism evidence="1 2">
    <name type="scientific">Solitalea canadensis (strain ATCC 29591 / DSM 3403 / JCM 21819 / LMG 8368 / NBRC 15130 / NCIMB 12057 / USAM 9D)</name>
    <name type="common">Flexibacter canadensis</name>
    <dbReference type="NCBI Taxonomy" id="929556"/>
    <lineage>
        <taxon>Bacteria</taxon>
        <taxon>Pseudomonadati</taxon>
        <taxon>Bacteroidota</taxon>
        <taxon>Sphingobacteriia</taxon>
        <taxon>Sphingobacteriales</taxon>
        <taxon>Sphingobacteriaceae</taxon>
        <taxon>Solitalea</taxon>
    </lineage>
</organism>
<accession>H8KQ01</accession>
<name>H8KQ01_SOLCM</name>
<dbReference type="EMBL" id="CP003349">
    <property type="protein sequence ID" value="AFD06110.1"/>
    <property type="molecule type" value="Genomic_DNA"/>
</dbReference>
<reference evidence="1" key="1">
    <citation type="submission" date="2012-02" db="EMBL/GenBank/DDBJ databases">
        <title>The complete genome of Solitalea canadensis DSM 3403.</title>
        <authorList>
            <consortium name="US DOE Joint Genome Institute (JGI-PGF)"/>
            <person name="Lucas S."/>
            <person name="Copeland A."/>
            <person name="Lapidus A."/>
            <person name="Glavina del Rio T."/>
            <person name="Dalin E."/>
            <person name="Tice H."/>
            <person name="Bruce D."/>
            <person name="Goodwin L."/>
            <person name="Pitluck S."/>
            <person name="Peters L."/>
            <person name="Ovchinnikova G."/>
            <person name="Lu M."/>
            <person name="Kyrpides N."/>
            <person name="Mavromatis K."/>
            <person name="Ivanova N."/>
            <person name="Brettin T."/>
            <person name="Detter J.C."/>
            <person name="Han C."/>
            <person name="Larimer F."/>
            <person name="Land M."/>
            <person name="Hauser L."/>
            <person name="Markowitz V."/>
            <person name="Cheng J.-F."/>
            <person name="Hugenholtz P."/>
            <person name="Woyke T."/>
            <person name="Wu D."/>
            <person name="Spring S."/>
            <person name="Schroeder M."/>
            <person name="Kopitz M."/>
            <person name="Brambilla E."/>
            <person name="Klenk H.-P."/>
            <person name="Eisen J.A."/>
        </authorList>
    </citation>
    <scope>NUCLEOTIDE SEQUENCE</scope>
    <source>
        <strain evidence="1">DSM 3403</strain>
    </source>
</reference>
<sequence length="249" mass="28325">MCCVSAALGQNKIPPADMRLQPYRMTGQDNSLKRNLTFAEYKSQHIRRTLGSFFYYKAPSLVNILMVGDIPLVKKDNLGAKDVFRFDMEKNGELVSSTECRAILRKNETFRLLLRQDSTFFGARNKDFLDARIQLASDTTHIWSMAASNLNGSKDEDQRGIIRQGNYEITFVKTTLLLRDKPVSDKSPISLLASINMVYAFTYNSQVVAAVSFKEADRRFWINEDLDDQIKDVIAAAASLLTIRKDIYQ</sequence>
<dbReference type="KEGG" id="scn:Solca_1001"/>
<gene>
    <name evidence="1" type="ordered locus">Solca_1001</name>
</gene>
<dbReference type="Proteomes" id="UP000007590">
    <property type="component" value="Chromosome"/>
</dbReference>
<protein>
    <submittedName>
        <fullName evidence="1">Uncharacterized protein</fullName>
    </submittedName>
</protein>
<dbReference type="STRING" id="929556.Solca_1001"/>
<dbReference type="eggNOG" id="ENOG5033UXA">
    <property type="taxonomic scope" value="Bacteria"/>
</dbReference>
<evidence type="ECO:0000313" key="1">
    <source>
        <dbReference type="EMBL" id="AFD06110.1"/>
    </source>
</evidence>
<evidence type="ECO:0000313" key="2">
    <source>
        <dbReference type="Proteomes" id="UP000007590"/>
    </source>
</evidence>
<dbReference type="HOGENOM" id="CLU_1115187_0_0_10"/>